<sequence>MQPKELIQKWVTLFNEGKAPELAELYHEDAVNHQVANTPVKGKSAIREMFKNEFSQADMHCIVENIFEDGNWAILEWKDPMGLRGCGFFQVIDNKIKFQRGYWDKLSFLRQHNLPIPNN</sequence>
<dbReference type="EMBL" id="JAABOO010000003">
    <property type="protein sequence ID" value="NER14940.1"/>
    <property type="molecule type" value="Genomic_DNA"/>
</dbReference>
<evidence type="ECO:0000259" key="1">
    <source>
        <dbReference type="Pfam" id="PF12680"/>
    </source>
</evidence>
<proteinExistence type="predicted"/>
<feature type="domain" description="SnoaL-like" evidence="1">
    <location>
        <begin position="7"/>
        <end position="97"/>
    </location>
</feature>
<dbReference type="Gene3D" id="3.10.450.50">
    <property type="match status" value="1"/>
</dbReference>
<dbReference type="GO" id="GO:0016853">
    <property type="term" value="F:isomerase activity"/>
    <property type="evidence" value="ECO:0007669"/>
    <property type="project" value="UniProtKB-KW"/>
</dbReference>
<accession>A0A6P0UR07</accession>
<dbReference type="RefSeq" id="WP_163608216.1">
    <property type="nucleotide sequence ID" value="NZ_JAABOO010000003.1"/>
</dbReference>
<gene>
    <name evidence="2" type="ORF">GWK08_15900</name>
</gene>
<keyword evidence="3" id="KW-1185">Reference proteome</keyword>
<evidence type="ECO:0000313" key="3">
    <source>
        <dbReference type="Proteomes" id="UP000468581"/>
    </source>
</evidence>
<name>A0A6P0UR07_9FLAO</name>
<dbReference type="Pfam" id="PF12680">
    <property type="entry name" value="SnoaL_2"/>
    <property type="match status" value="1"/>
</dbReference>
<protein>
    <submittedName>
        <fullName evidence="2">Steroid delta-isomerase</fullName>
    </submittedName>
</protein>
<dbReference type="AlphaFoldDB" id="A0A6P0UR07"/>
<dbReference type="SUPFAM" id="SSF54427">
    <property type="entry name" value="NTF2-like"/>
    <property type="match status" value="1"/>
</dbReference>
<evidence type="ECO:0000313" key="2">
    <source>
        <dbReference type="EMBL" id="NER14940.1"/>
    </source>
</evidence>
<comment type="caution">
    <text evidence="2">The sequence shown here is derived from an EMBL/GenBank/DDBJ whole genome shotgun (WGS) entry which is preliminary data.</text>
</comment>
<dbReference type="InterPro" id="IPR037401">
    <property type="entry name" value="SnoaL-like"/>
</dbReference>
<keyword evidence="2" id="KW-0413">Isomerase</keyword>
<reference evidence="2 3" key="1">
    <citation type="submission" date="2020-01" db="EMBL/GenBank/DDBJ databases">
        <title>Leptobacterium flavescens.</title>
        <authorList>
            <person name="Wang G."/>
        </authorList>
    </citation>
    <scope>NUCLEOTIDE SEQUENCE [LARGE SCALE GENOMIC DNA]</scope>
    <source>
        <strain evidence="2 3">KCTC 22160</strain>
    </source>
</reference>
<dbReference type="Proteomes" id="UP000468581">
    <property type="component" value="Unassembled WGS sequence"/>
</dbReference>
<organism evidence="2 3">
    <name type="scientific">Leptobacterium flavescens</name>
    <dbReference type="NCBI Taxonomy" id="472055"/>
    <lineage>
        <taxon>Bacteria</taxon>
        <taxon>Pseudomonadati</taxon>
        <taxon>Bacteroidota</taxon>
        <taxon>Flavobacteriia</taxon>
        <taxon>Flavobacteriales</taxon>
        <taxon>Flavobacteriaceae</taxon>
        <taxon>Leptobacterium</taxon>
    </lineage>
</organism>
<dbReference type="InterPro" id="IPR032710">
    <property type="entry name" value="NTF2-like_dom_sf"/>
</dbReference>